<dbReference type="PANTHER" id="PTHR46470">
    <property type="entry name" value="N-ACYLNEURAMINATE-9-PHOSPHATASE"/>
    <property type="match status" value="1"/>
</dbReference>
<dbReference type="GO" id="GO:0044281">
    <property type="term" value="P:small molecule metabolic process"/>
    <property type="evidence" value="ECO:0007669"/>
    <property type="project" value="UniProtKB-ARBA"/>
</dbReference>
<dbReference type="InterPro" id="IPR051400">
    <property type="entry name" value="HAD-like_hydrolase"/>
</dbReference>
<keyword evidence="2" id="KW-0378">Hydrolase</keyword>
<dbReference type="SFLD" id="SFLDS00003">
    <property type="entry name" value="Haloacid_Dehalogenase"/>
    <property type="match status" value="1"/>
</dbReference>
<comment type="caution">
    <text evidence="4">The sequence shown here is derived from an EMBL/GenBank/DDBJ whole genome shotgun (WGS) entry which is preliminary data.</text>
</comment>
<keyword evidence="3" id="KW-0460">Magnesium</keyword>
<accession>A0A512PDR3</accession>
<dbReference type="Gene3D" id="3.40.50.1000">
    <property type="entry name" value="HAD superfamily/HAD-like"/>
    <property type="match status" value="1"/>
</dbReference>
<dbReference type="InterPro" id="IPR036412">
    <property type="entry name" value="HAD-like_sf"/>
</dbReference>
<name>A0A512PDR3_9CELL</name>
<evidence type="ECO:0000256" key="1">
    <source>
        <dbReference type="ARBA" id="ARBA00001946"/>
    </source>
</evidence>
<dbReference type="SFLD" id="SFLDG01129">
    <property type="entry name" value="C1.5:_HAD__Beta-PGM__Phosphata"/>
    <property type="match status" value="1"/>
</dbReference>
<dbReference type="Pfam" id="PF00702">
    <property type="entry name" value="Hydrolase"/>
    <property type="match status" value="1"/>
</dbReference>
<dbReference type="NCBIfam" id="TIGR01549">
    <property type="entry name" value="HAD-SF-IA-v1"/>
    <property type="match status" value="1"/>
</dbReference>
<evidence type="ECO:0000256" key="3">
    <source>
        <dbReference type="ARBA" id="ARBA00022842"/>
    </source>
</evidence>
<dbReference type="EMBL" id="BKAL01000006">
    <property type="protein sequence ID" value="GEP69338.1"/>
    <property type="molecule type" value="Genomic_DNA"/>
</dbReference>
<organism evidence="4 5">
    <name type="scientific">Cellulomonas soli</name>
    <dbReference type="NCBI Taxonomy" id="931535"/>
    <lineage>
        <taxon>Bacteria</taxon>
        <taxon>Bacillati</taxon>
        <taxon>Actinomycetota</taxon>
        <taxon>Actinomycetes</taxon>
        <taxon>Micrococcales</taxon>
        <taxon>Cellulomonadaceae</taxon>
        <taxon>Cellulomonas</taxon>
    </lineage>
</organism>
<evidence type="ECO:0000256" key="2">
    <source>
        <dbReference type="ARBA" id="ARBA00022801"/>
    </source>
</evidence>
<sequence length="263" mass="28003">MTAPLDPGAGATGHRGVLAGLVDGVLFDVDDTLVTTRDAFARAIDAVAVQYLPHVPPEARPAVLALWREDPDGYYRAYTRGELTFDEQRMRRANQLQARFGGDALDEAGYRAWLSVFWSAFEEGWQGHGDAPGLLDRLEAAGIAVGALSNASTTLQTSKLARADLLRVPMLVGVDTLGFGKPDPRVFLEACRLLGTDPARTVYVGDELDVDARGARDAGLIGAWLDRPGERRGGAHPEDPDDARASGVLVVGSLTDLGDALGV</sequence>
<dbReference type="InterPro" id="IPR006439">
    <property type="entry name" value="HAD-SF_hydro_IA"/>
</dbReference>
<evidence type="ECO:0000313" key="5">
    <source>
        <dbReference type="Proteomes" id="UP000321798"/>
    </source>
</evidence>
<dbReference type="RefSeq" id="WP_223203585.1">
    <property type="nucleotide sequence ID" value="NZ_BAABBJ010000006.1"/>
</dbReference>
<dbReference type="Proteomes" id="UP000321798">
    <property type="component" value="Unassembled WGS sequence"/>
</dbReference>
<dbReference type="GO" id="GO:0016787">
    <property type="term" value="F:hydrolase activity"/>
    <property type="evidence" value="ECO:0007669"/>
    <property type="project" value="UniProtKB-KW"/>
</dbReference>
<dbReference type="PRINTS" id="PR00413">
    <property type="entry name" value="HADHALOGNASE"/>
</dbReference>
<dbReference type="PANTHER" id="PTHR46470:SF4">
    <property type="entry name" value="5-AMINO-6-(5-PHOSPHO-D-RIBITYLAMINO)URACIL PHOSPHATASE YIGB"/>
    <property type="match status" value="1"/>
</dbReference>
<dbReference type="InterPro" id="IPR023214">
    <property type="entry name" value="HAD_sf"/>
</dbReference>
<reference evidence="4 5" key="1">
    <citation type="submission" date="2019-07" db="EMBL/GenBank/DDBJ databases">
        <title>Whole genome shotgun sequence of Cellulomonas soli NBRC 109434.</title>
        <authorList>
            <person name="Hosoyama A."/>
            <person name="Uohara A."/>
            <person name="Ohji S."/>
            <person name="Ichikawa N."/>
        </authorList>
    </citation>
    <scope>NUCLEOTIDE SEQUENCE [LARGE SCALE GENOMIC DNA]</scope>
    <source>
        <strain evidence="4 5">NBRC 109434</strain>
    </source>
</reference>
<dbReference type="Gene3D" id="1.20.120.1600">
    <property type="match status" value="1"/>
</dbReference>
<proteinExistence type="predicted"/>
<keyword evidence="5" id="KW-1185">Reference proteome</keyword>
<evidence type="ECO:0000313" key="4">
    <source>
        <dbReference type="EMBL" id="GEP69338.1"/>
    </source>
</evidence>
<comment type="cofactor">
    <cofactor evidence="1">
        <name>Mg(2+)</name>
        <dbReference type="ChEBI" id="CHEBI:18420"/>
    </cofactor>
</comment>
<dbReference type="SUPFAM" id="SSF56784">
    <property type="entry name" value="HAD-like"/>
    <property type="match status" value="1"/>
</dbReference>
<gene>
    <name evidence="4" type="ORF">CSO01_20530</name>
</gene>
<protein>
    <submittedName>
        <fullName evidence="4">Haloacid dehalogenase</fullName>
    </submittedName>
</protein>
<dbReference type="AlphaFoldDB" id="A0A512PDR3"/>